<feature type="region of interest" description="Disordered" evidence="1">
    <location>
        <begin position="189"/>
        <end position="214"/>
    </location>
</feature>
<evidence type="ECO:0000313" key="4">
    <source>
        <dbReference type="EMBL" id="MBD9359283.1"/>
    </source>
</evidence>
<sequence length="404" mass="43107">MKSQSSFNHCRRLLLVLMLTLTGSVAFAQDQRLLIAAARVFDGYVFRNDAAVLINDGKVARIDSRDAFNDSDAPRLDLGDATLLPGFIELHAHLSYQHVPADTVLRHGITTVRDVGGPLHQPYGGDGSLRLMTSGPIITAPAGYPIPNLGETDIAMPVADEQQARQAVRKLVAGGAVLIKVALEPGGEAGAPWSGGHTHAHSQAPHSKTHDKPRSWPMLAPAVLAAIVDEAHLLGRRVAAHLAEPKGAQLALDAGIDEWAHAPCDRLPDAQLQRAVAQQVRIVGTIDTLSKCPGVSSNVRRLAELGAEFLYGAEIAHPDIPWGIDGQELLYLQHLAGMAPLDVLRTATSKAGQYLNMPLLGTLLPSAPADLIAVKGDPTQKLKLLEYPDLVMSGGKLIINYFGN</sequence>
<dbReference type="Pfam" id="PF01979">
    <property type="entry name" value="Amidohydro_1"/>
    <property type="match status" value="1"/>
</dbReference>
<evidence type="ECO:0000256" key="1">
    <source>
        <dbReference type="SAM" id="MobiDB-lite"/>
    </source>
</evidence>
<feature type="domain" description="Amidohydrolase-related" evidence="3">
    <location>
        <begin position="82"/>
        <end position="397"/>
    </location>
</feature>
<feature type="signal peptide" evidence="2">
    <location>
        <begin position="1"/>
        <end position="28"/>
    </location>
</feature>
<dbReference type="PANTHER" id="PTHR43135">
    <property type="entry name" value="ALPHA-D-RIBOSE 1-METHYLPHOSPHONATE 5-TRIPHOSPHATE DIPHOSPHATASE"/>
    <property type="match status" value="1"/>
</dbReference>
<dbReference type="SUPFAM" id="SSF51556">
    <property type="entry name" value="Metallo-dependent hydrolases"/>
    <property type="match status" value="1"/>
</dbReference>
<keyword evidence="2" id="KW-0732">Signal</keyword>
<protein>
    <submittedName>
        <fullName evidence="4">Amidohydrolase family protein</fullName>
    </submittedName>
</protein>
<dbReference type="RefSeq" id="WP_192392191.1">
    <property type="nucleotide sequence ID" value="NZ_CAJHIU010000001.1"/>
</dbReference>
<organism evidence="4 5">
    <name type="scientific">Methylomonas fluvii</name>
    <dbReference type="NCBI Taxonomy" id="1854564"/>
    <lineage>
        <taxon>Bacteria</taxon>
        <taxon>Pseudomonadati</taxon>
        <taxon>Pseudomonadota</taxon>
        <taxon>Gammaproteobacteria</taxon>
        <taxon>Methylococcales</taxon>
        <taxon>Methylococcaceae</taxon>
        <taxon>Methylomonas</taxon>
    </lineage>
</organism>
<dbReference type="Gene3D" id="2.30.40.10">
    <property type="entry name" value="Urease, subunit C, domain 1"/>
    <property type="match status" value="1"/>
</dbReference>
<reference evidence="4 5" key="1">
    <citation type="submission" date="2020-09" db="EMBL/GenBank/DDBJ databases">
        <title>Methylomonas albis sp. nov. and Methylomonas fluvii sp. nov.: Two cold-adapted methanotrophs from the River Elbe and an amended description of Methylovulum psychrotolerans strain Eb1.</title>
        <authorList>
            <person name="Bussmann I.K."/>
            <person name="Klings K.-W."/>
            <person name="Warnstedt J."/>
            <person name="Hoppert M."/>
            <person name="Saborowski A."/>
            <person name="Horn F."/>
            <person name="Liebner S."/>
        </authorList>
    </citation>
    <scope>NUCLEOTIDE SEQUENCE [LARGE SCALE GENOMIC DNA]</scope>
    <source>
        <strain evidence="4 5">EbB</strain>
    </source>
</reference>
<dbReference type="Gene3D" id="3.20.20.140">
    <property type="entry name" value="Metal-dependent hydrolases"/>
    <property type="match status" value="1"/>
</dbReference>
<dbReference type="InterPro" id="IPR051781">
    <property type="entry name" value="Metallo-dep_Hydrolase"/>
</dbReference>
<accession>A0ABR9D862</accession>
<dbReference type="SUPFAM" id="SSF51338">
    <property type="entry name" value="Composite domain of metallo-dependent hydrolases"/>
    <property type="match status" value="1"/>
</dbReference>
<dbReference type="InterPro" id="IPR032466">
    <property type="entry name" value="Metal_Hydrolase"/>
</dbReference>
<proteinExistence type="predicted"/>
<dbReference type="InterPro" id="IPR006680">
    <property type="entry name" value="Amidohydro-rel"/>
</dbReference>
<dbReference type="Proteomes" id="UP000641152">
    <property type="component" value="Unassembled WGS sequence"/>
</dbReference>
<comment type="caution">
    <text evidence="4">The sequence shown here is derived from an EMBL/GenBank/DDBJ whole genome shotgun (WGS) entry which is preliminary data.</text>
</comment>
<evidence type="ECO:0000259" key="3">
    <source>
        <dbReference type="Pfam" id="PF01979"/>
    </source>
</evidence>
<name>A0ABR9D862_9GAMM</name>
<dbReference type="InterPro" id="IPR011059">
    <property type="entry name" value="Metal-dep_hydrolase_composite"/>
</dbReference>
<keyword evidence="5" id="KW-1185">Reference proteome</keyword>
<evidence type="ECO:0000256" key="2">
    <source>
        <dbReference type="SAM" id="SignalP"/>
    </source>
</evidence>
<dbReference type="PANTHER" id="PTHR43135:SF3">
    <property type="entry name" value="ALPHA-D-RIBOSE 1-METHYLPHOSPHONATE 5-TRIPHOSPHATE DIPHOSPHATASE"/>
    <property type="match status" value="1"/>
</dbReference>
<gene>
    <name evidence="4" type="ORF">EBB_01730</name>
</gene>
<evidence type="ECO:0000313" key="5">
    <source>
        <dbReference type="Proteomes" id="UP000641152"/>
    </source>
</evidence>
<feature type="chain" id="PRO_5046462525" evidence="2">
    <location>
        <begin position="29"/>
        <end position="404"/>
    </location>
</feature>
<dbReference type="EMBL" id="JACXST010000001">
    <property type="protein sequence ID" value="MBD9359283.1"/>
    <property type="molecule type" value="Genomic_DNA"/>
</dbReference>